<evidence type="ECO:0000256" key="1">
    <source>
        <dbReference type="SAM" id="MobiDB-lite"/>
    </source>
</evidence>
<protein>
    <submittedName>
        <fullName evidence="2">Uncharacterized protein</fullName>
    </submittedName>
</protein>
<keyword evidence="3" id="KW-1185">Reference proteome</keyword>
<proteinExistence type="predicted"/>
<evidence type="ECO:0000313" key="3">
    <source>
        <dbReference type="Proteomes" id="UP001529338"/>
    </source>
</evidence>
<evidence type="ECO:0000313" key="2">
    <source>
        <dbReference type="EMBL" id="MDM7853351.1"/>
    </source>
</evidence>
<organism evidence="2 3">
    <name type="scientific">Cellulomonas alba</name>
    <dbReference type="NCBI Taxonomy" id="3053467"/>
    <lineage>
        <taxon>Bacteria</taxon>
        <taxon>Bacillati</taxon>
        <taxon>Actinomycetota</taxon>
        <taxon>Actinomycetes</taxon>
        <taxon>Micrococcales</taxon>
        <taxon>Cellulomonadaceae</taxon>
        <taxon>Cellulomonas</taxon>
    </lineage>
</organism>
<comment type="caution">
    <text evidence="2">The sequence shown here is derived from an EMBL/GenBank/DDBJ whole genome shotgun (WGS) entry which is preliminary data.</text>
</comment>
<accession>A0ABT7SB47</accession>
<sequence length="237" mass="24801">MTRRTNDDDPADPAGPGDRREQTEWPAGDPEVTWTPDKTALRGAPHDETWWSDEDDAWPADDGDAWPTPPAVRRGAALADGGEPFDLGALDEGVLDLSGPDDDLPDSPSQPLTTPAATLECLLALVGPERHGPPAIWLLPVDAERHALPFVLPVAEVTERADGRVAARLVGAVASVLEAAVAGGGAIVAGLVRSAGGDRGPFETSWACALRDAADERGVDVHAVVAIGASRARVLEW</sequence>
<name>A0ABT7SB47_9CELL</name>
<dbReference type="RefSeq" id="WP_289452878.1">
    <property type="nucleotide sequence ID" value="NZ_JAUCGQ010000001.1"/>
</dbReference>
<feature type="compositionally biased region" description="Acidic residues" evidence="1">
    <location>
        <begin position="50"/>
        <end position="64"/>
    </location>
</feature>
<reference evidence="2 3" key="1">
    <citation type="submission" date="2023-06" db="EMBL/GenBank/DDBJ databases">
        <title>Cellulomonas sp. MW4 Whole genome sequence.</title>
        <authorList>
            <person name="Park S."/>
        </authorList>
    </citation>
    <scope>NUCLEOTIDE SEQUENCE [LARGE SCALE GENOMIC DNA]</scope>
    <source>
        <strain evidence="2 3">MW4</strain>
    </source>
</reference>
<gene>
    <name evidence="2" type="ORF">QRT04_00255</name>
</gene>
<feature type="region of interest" description="Disordered" evidence="1">
    <location>
        <begin position="1"/>
        <end position="113"/>
    </location>
</feature>
<dbReference type="EMBL" id="JAUCGQ010000001">
    <property type="protein sequence ID" value="MDM7853351.1"/>
    <property type="molecule type" value="Genomic_DNA"/>
</dbReference>
<dbReference type="Proteomes" id="UP001529338">
    <property type="component" value="Unassembled WGS sequence"/>
</dbReference>